<protein>
    <recommendedName>
        <fullName evidence="3">ABC transporter ATPase</fullName>
    </recommendedName>
</protein>
<dbReference type="EMBL" id="PJNI01000007">
    <property type="protein sequence ID" value="PKR81022.1"/>
    <property type="molecule type" value="Genomic_DNA"/>
</dbReference>
<evidence type="ECO:0008006" key="3">
    <source>
        <dbReference type="Google" id="ProtNLM"/>
    </source>
</evidence>
<comment type="caution">
    <text evidence="1">The sequence shown here is derived from an EMBL/GenBank/DDBJ whole genome shotgun (WGS) entry which is preliminary data.</text>
</comment>
<name>A0A2I0R354_9FLAO</name>
<evidence type="ECO:0000313" key="2">
    <source>
        <dbReference type="Proteomes" id="UP000236654"/>
    </source>
</evidence>
<dbReference type="OrthoDB" id="978691at2"/>
<accession>A0A2I0R354</accession>
<dbReference type="AlphaFoldDB" id="A0A2I0R354"/>
<keyword evidence="2" id="KW-1185">Reference proteome</keyword>
<reference evidence="1 2" key="1">
    <citation type="submission" date="2017-12" db="EMBL/GenBank/DDBJ databases">
        <title>The draft genome sequence of Brumimicrobium saltpan LHR20.</title>
        <authorList>
            <person name="Do Z.-J."/>
            <person name="Luo H.-R."/>
        </authorList>
    </citation>
    <scope>NUCLEOTIDE SEQUENCE [LARGE SCALE GENOMIC DNA]</scope>
    <source>
        <strain evidence="1 2">LHR20</strain>
    </source>
</reference>
<sequence length="158" mass="17860">METSTKDLFSQFPDQSKVWLYQSDRAMKDTEVKELEERLQSFVSTWAAHGNELWATSKVLNPYFAVIAVNDSLVPPSGCSVDASVKEMKEIGSELGIDFFNRMNVTIQENEEIKQIHFSELNDNKSAMIYDPLISSLGDLRSAWPRAIEQSSFAQMVG</sequence>
<dbReference type="Proteomes" id="UP000236654">
    <property type="component" value="Unassembled WGS sequence"/>
</dbReference>
<organism evidence="1 2">
    <name type="scientific">Brumimicrobium salinarum</name>
    <dbReference type="NCBI Taxonomy" id="2058658"/>
    <lineage>
        <taxon>Bacteria</taxon>
        <taxon>Pseudomonadati</taxon>
        <taxon>Bacteroidota</taxon>
        <taxon>Flavobacteriia</taxon>
        <taxon>Flavobacteriales</taxon>
        <taxon>Crocinitomicaceae</taxon>
        <taxon>Brumimicrobium</taxon>
    </lineage>
</organism>
<evidence type="ECO:0000313" key="1">
    <source>
        <dbReference type="EMBL" id="PKR81022.1"/>
    </source>
</evidence>
<proteinExistence type="predicted"/>
<dbReference type="RefSeq" id="WP_101334404.1">
    <property type="nucleotide sequence ID" value="NZ_PJNI01000007.1"/>
</dbReference>
<gene>
    <name evidence="1" type="ORF">CW751_07600</name>
</gene>